<accession>A0A377TEB2</accession>
<evidence type="ECO:0000313" key="3">
    <source>
        <dbReference type="Proteomes" id="UP000254304"/>
    </source>
</evidence>
<organism evidence="2 3">
    <name type="scientific">Ewingella americana</name>
    <dbReference type="NCBI Taxonomy" id="41202"/>
    <lineage>
        <taxon>Bacteria</taxon>
        <taxon>Pseudomonadati</taxon>
        <taxon>Pseudomonadota</taxon>
        <taxon>Gammaproteobacteria</taxon>
        <taxon>Enterobacterales</taxon>
        <taxon>Yersiniaceae</taxon>
        <taxon>Ewingella</taxon>
    </lineage>
</organism>
<dbReference type="InterPro" id="IPR035994">
    <property type="entry name" value="Nucleoside_phosphorylase_sf"/>
</dbReference>
<dbReference type="EMBL" id="UGGO01000002">
    <property type="protein sequence ID" value="STS10749.1"/>
    <property type="molecule type" value="Genomic_DNA"/>
</dbReference>
<feature type="domain" description="AMP nucleoside phosphorylase N-terminal" evidence="1">
    <location>
        <begin position="30"/>
        <end position="85"/>
    </location>
</feature>
<dbReference type="Proteomes" id="UP000254304">
    <property type="component" value="Unassembled WGS sequence"/>
</dbReference>
<sequence length="87" mass="9497">MPYFVLSLAHLHKGTILNNAYSATQLNATEALDRLEALYNGAVVALRTAIGDFIHDGSLPDNDVRSAGLFTYPELSVSWDGAQQNQF</sequence>
<dbReference type="EC" id="3.2.2.4" evidence="2"/>
<dbReference type="AlphaFoldDB" id="A0A377TEB2"/>
<evidence type="ECO:0000259" key="1">
    <source>
        <dbReference type="Pfam" id="PF10423"/>
    </source>
</evidence>
<dbReference type="GO" id="GO:0008714">
    <property type="term" value="F:AMP nucleosidase activity"/>
    <property type="evidence" value="ECO:0007669"/>
    <property type="project" value="UniProtKB-EC"/>
</dbReference>
<dbReference type="SUPFAM" id="SSF53167">
    <property type="entry name" value="Purine and uridine phosphorylases"/>
    <property type="match status" value="1"/>
</dbReference>
<evidence type="ECO:0000313" key="2">
    <source>
        <dbReference type="EMBL" id="STS10749.1"/>
    </source>
</evidence>
<keyword evidence="2" id="KW-0378">Hydrolase</keyword>
<proteinExistence type="predicted"/>
<dbReference type="Gene3D" id="3.30.1730.10">
    <property type="entry name" value="AMP nucleoside phosphorylase, N-terminal domain"/>
    <property type="match status" value="1"/>
</dbReference>
<name>A0A377TEB2_9GAMM</name>
<dbReference type="GO" id="GO:0009116">
    <property type="term" value="P:nucleoside metabolic process"/>
    <property type="evidence" value="ECO:0007669"/>
    <property type="project" value="InterPro"/>
</dbReference>
<dbReference type="InterPro" id="IPR037109">
    <property type="entry name" value="AMP_N_sf"/>
</dbReference>
<gene>
    <name evidence="2" type="primary">amn_1</name>
    <name evidence="2" type="ORF">NCTC12157_05348</name>
</gene>
<dbReference type="InterPro" id="IPR018953">
    <property type="entry name" value="AMP_nucleoside_Pase_N"/>
</dbReference>
<keyword evidence="2" id="KW-0326">Glycosidase</keyword>
<reference evidence="2 3" key="1">
    <citation type="submission" date="2018-06" db="EMBL/GenBank/DDBJ databases">
        <authorList>
            <consortium name="Pathogen Informatics"/>
            <person name="Doyle S."/>
        </authorList>
    </citation>
    <scope>NUCLEOTIDE SEQUENCE [LARGE SCALE GENOMIC DNA]</scope>
    <source>
        <strain evidence="2 3">NCTC12157</strain>
    </source>
</reference>
<dbReference type="Pfam" id="PF10423">
    <property type="entry name" value="AMNp_N"/>
    <property type="match status" value="1"/>
</dbReference>
<protein>
    <submittedName>
        <fullName evidence="2">AMP nucleosidase</fullName>
        <ecNumber evidence="2">3.2.2.4</ecNumber>
    </submittedName>
</protein>